<reference evidence="2" key="1">
    <citation type="submission" date="2022-12" db="EMBL/GenBank/DDBJ databases">
        <title>Marinomonas 15G1-11 sp. nov, isolated from marine algae.</title>
        <authorList>
            <person name="Butt M."/>
            <person name="Choi D.G."/>
            <person name="Kim J.M."/>
            <person name="Lee J.K."/>
            <person name="Baek J.H."/>
            <person name="Jeon C.O."/>
        </authorList>
    </citation>
    <scope>NUCLEOTIDE SEQUENCE</scope>
    <source>
        <strain evidence="2">15G1-11</strain>
    </source>
</reference>
<proteinExistence type="predicted"/>
<dbReference type="Gene3D" id="3.40.190.10">
    <property type="entry name" value="Periplasmic binding protein-like II"/>
    <property type="match status" value="2"/>
</dbReference>
<feature type="signal peptide" evidence="1">
    <location>
        <begin position="1"/>
        <end position="22"/>
    </location>
</feature>
<feature type="chain" id="PRO_5045642980" evidence="1">
    <location>
        <begin position="23"/>
        <end position="275"/>
    </location>
</feature>
<keyword evidence="1" id="KW-0732">Signal</keyword>
<accession>A0ABT4JQ38</accession>
<evidence type="ECO:0000313" key="3">
    <source>
        <dbReference type="Proteomes" id="UP001149719"/>
    </source>
</evidence>
<sequence length="275" mass="31800">MLKQQYISKLFLYASLILFSQASLSRTEINFVASPFPPVQYEENAIAKGYVSQLLREIHRNHPELGPLHINFMPWKRAMHEALTHKNTLFFSISRTPDREEKFQWIAEVSPYAQFFYSLKETKTPPINNFQDIADNKYLIGIQSGSNLEALLKYNRTPPELITHTTNYQTSIKMLYAERIDLVPLTYFLAKGAACSLGYDHTLLKKNFEITELARPLWLVANKDTSIKLVNIYKNEISRLKISGWLQEETNNEITLWEEDMCSKQATGKTSSSHN</sequence>
<name>A0ABT4JQ38_9GAMM</name>
<dbReference type="EMBL" id="JAPUBN010000006">
    <property type="protein sequence ID" value="MCZ2720345.1"/>
    <property type="molecule type" value="Genomic_DNA"/>
</dbReference>
<protein>
    <submittedName>
        <fullName evidence="2">Transporter substrate-binding domain-containing protein</fullName>
    </submittedName>
</protein>
<dbReference type="PANTHER" id="PTHR38834">
    <property type="entry name" value="PERIPLASMIC SUBSTRATE BINDING PROTEIN FAMILY 3"/>
    <property type="match status" value="1"/>
</dbReference>
<keyword evidence="3" id="KW-1185">Reference proteome</keyword>
<dbReference type="SUPFAM" id="SSF53850">
    <property type="entry name" value="Periplasmic binding protein-like II"/>
    <property type="match status" value="1"/>
</dbReference>
<evidence type="ECO:0000313" key="2">
    <source>
        <dbReference type="EMBL" id="MCZ2720345.1"/>
    </source>
</evidence>
<dbReference type="Proteomes" id="UP001149719">
    <property type="component" value="Unassembled WGS sequence"/>
</dbReference>
<evidence type="ECO:0000256" key="1">
    <source>
        <dbReference type="SAM" id="SignalP"/>
    </source>
</evidence>
<dbReference type="RefSeq" id="WP_269122163.1">
    <property type="nucleotide sequence ID" value="NZ_JAPUBN010000006.1"/>
</dbReference>
<comment type="caution">
    <text evidence="2">The sequence shown here is derived from an EMBL/GenBank/DDBJ whole genome shotgun (WGS) entry which is preliminary data.</text>
</comment>
<gene>
    <name evidence="2" type="ORF">O1D97_01475</name>
</gene>
<dbReference type="PANTHER" id="PTHR38834:SF3">
    <property type="entry name" value="SOLUTE-BINDING PROTEIN FAMILY 3_N-TERMINAL DOMAIN-CONTAINING PROTEIN"/>
    <property type="match status" value="1"/>
</dbReference>
<organism evidence="2 3">
    <name type="scientific">Marinomonas phaeophyticola</name>
    <dbReference type="NCBI Taxonomy" id="3004091"/>
    <lineage>
        <taxon>Bacteria</taxon>
        <taxon>Pseudomonadati</taxon>
        <taxon>Pseudomonadota</taxon>
        <taxon>Gammaproteobacteria</taxon>
        <taxon>Oceanospirillales</taxon>
        <taxon>Oceanospirillaceae</taxon>
        <taxon>Marinomonas</taxon>
    </lineage>
</organism>